<protein>
    <submittedName>
        <fullName evidence="1">Uncharacterized protein</fullName>
    </submittedName>
</protein>
<dbReference type="Pfam" id="PF13671">
    <property type="entry name" value="AAA_33"/>
    <property type="match status" value="1"/>
</dbReference>
<dbReference type="EMBL" id="KD080528">
    <property type="protein sequence ID" value="EMS62593.1"/>
    <property type="molecule type" value="Genomic_DNA"/>
</dbReference>
<gene>
    <name evidence="1" type="ORF">TRIUR3_14755</name>
</gene>
<dbReference type="STRING" id="4572.M7ZHC7"/>
<name>M7ZHC7_TRIUA</name>
<dbReference type="PANTHER" id="PTHR37807">
    <property type="entry name" value="OS07G0160300 PROTEIN"/>
    <property type="match status" value="1"/>
</dbReference>
<proteinExistence type="predicted"/>
<dbReference type="SUPFAM" id="SSF52540">
    <property type="entry name" value="P-loop containing nucleoside triphosphate hydrolases"/>
    <property type="match status" value="2"/>
</dbReference>
<organism evidence="1">
    <name type="scientific">Triticum urartu</name>
    <name type="common">Red wild einkorn</name>
    <name type="synonym">Crithodium urartu</name>
    <dbReference type="NCBI Taxonomy" id="4572"/>
    <lineage>
        <taxon>Eukaryota</taxon>
        <taxon>Viridiplantae</taxon>
        <taxon>Streptophyta</taxon>
        <taxon>Embryophyta</taxon>
        <taxon>Tracheophyta</taxon>
        <taxon>Spermatophyta</taxon>
        <taxon>Magnoliopsida</taxon>
        <taxon>Liliopsida</taxon>
        <taxon>Poales</taxon>
        <taxon>Poaceae</taxon>
        <taxon>BOP clade</taxon>
        <taxon>Pooideae</taxon>
        <taxon>Triticodae</taxon>
        <taxon>Triticeae</taxon>
        <taxon>Triticinae</taxon>
        <taxon>Triticum</taxon>
    </lineage>
</organism>
<reference evidence="1" key="1">
    <citation type="journal article" date="2013" name="Nature">
        <title>Draft genome of the wheat A-genome progenitor Triticum urartu.</title>
        <authorList>
            <person name="Ling H.Q."/>
            <person name="Zhao S."/>
            <person name="Liu D."/>
            <person name="Wang J."/>
            <person name="Sun H."/>
            <person name="Zhang C."/>
            <person name="Fan H."/>
            <person name="Li D."/>
            <person name="Dong L."/>
            <person name="Tao Y."/>
            <person name="Gao C."/>
            <person name="Wu H."/>
            <person name="Li Y."/>
            <person name="Cui Y."/>
            <person name="Guo X."/>
            <person name="Zheng S."/>
            <person name="Wang B."/>
            <person name="Yu K."/>
            <person name="Liang Q."/>
            <person name="Yang W."/>
            <person name="Lou X."/>
            <person name="Chen J."/>
            <person name="Feng M."/>
            <person name="Jian J."/>
            <person name="Zhang X."/>
            <person name="Luo G."/>
            <person name="Jiang Y."/>
            <person name="Liu J."/>
            <person name="Wang Z."/>
            <person name="Sha Y."/>
            <person name="Zhang B."/>
            <person name="Wu H."/>
            <person name="Tang D."/>
            <person name="Shen Q."/>
            <person name="Xue P."/>
            <person name="Zou S."/>
            <person name="Wang X."/>
            <person name="Liu X."/>
            <person name="Wang F."/>
            <person name="Yang Y."/>
            <person name="An X."/>
            <person name="Dong Z."/>
            <person name="Zhang K."/>
            <person name="Zhang X."/>
            <person name="Luo M.C."/>
            <person name="Dvorak J."/>
            <person name="Tong Y."/>
            <person name="Wang J."/>
            <person name="Yang H."/>
            <person name="Li Z."/>
            <person name="Wang D."/>
            <person name="Zhang A."/>
            <person name="Wang J."/>
        </authorList>
    </citation>
    <scope>NUCLEOTIDE SEQUENCE</scope>
</reference>
<accession>M7ZHC7</accession>
<dbReference type="eggNOG" id="ENOG502RZ8W">
    <property type="taxonomic scope" value="Eukaryota"/>
</dbReference>
<dbReference type="Gene3D" id="3.40.50.300">
    <property type="entry name" value="P-loop containing nucleotide triphosphate hydrolases"/>
    <property type="match status" value="2"/>
</dbReference>
<dbReference type="InterPro" id="IPR027417">
    <property type="entry name" value="P-loop_NTPase"/>
</dbReference>
<sequence length="237" mass="25760">MKGHPGSGKSTVARAIASALRCPLLDKDDVRDCTLHLEHAAAGSSILNDLSYAVLWRKGHPGSGKSTVARAIASALRCPLLDKDDVRDSPPPPEPAAAGSSILNDLSYAVLWRLAERQLRLGLSIVVDSPLSRRAHLDALARLPAALVIIVECRPGNQDEWRRRLEERGGVLADDGWHKPKTWADLERLVEGYQGCTNYDIGDVPRIVVDTTDPTVSTEAIAVRVVDFIRPLLAHAH</sequence>
<dbReference type="PANTHER" id="PTHR37807:SF3">
    <property type="entry name" value="OS07G0160300 PROTEIN"/>
    <property type="match status" value="1"/>
</dbReference>
<dbReference type="AlphaFoldDB" id="M7ZHC7"/>
<dbReference type="OMA" id="HKPSTWQ"/>
<evidence type="ECO:0000313" key="1">
    <source>
        <dbReference type="EMBL" id="EMS62593.1"/>
    </source>
</evidence>